<gene>
    <name evidence="3" type="ORF">AMSG_04736</name>
</gene>
<dbReference type="GeneID" id="25564266"/>
<organism evidence="3 4">
    <name type="scientific">Thecamonas trahens ATCC 50062</name>
    <dbReference type="NCBI Taxonomy" id="461836"/>
    <lineage>
        <taxon>Eukaryota</taxon>
        <taxon>Apusozoa</taxon>
        <taxon>Apusomonadida</taxon>
        <taxon>Apusomonadidae</taxon>
        <taxon>Thecamonas</taxon>
    </lineage>
</organism>
<feature type="compositionally biased region" description="Low complexity" evidence="1">
    <location>
        <begin position="16"/>
        <end position="27"/>
    </location>
</feature>
<name>A0A0L0D9D9_THETB</name>
<proteinExistence type="predicted"/>
<evidence type="ECO:0000256" key="1">
    <source>
        <dbReference type="SAM" id="MobiDB-lite"/>
    </source>
</evidence>
<feature type="transmembrane region" description="Helical" evidence="2">
    <location>
        <begin position="122"/>
        <end position="144"/>
    </location>
</feature>
<dbReference type="RefSeq" id="XP_013758405.1">
    <property type="nucleotide sequence ID" value="XM_013902951.1"/>
</dbReference>
<feature type="transmembrane region" description="Helical" evidence="2">
    <location>
        <begin position="183"/>
        <end position="206"/>
    </location>
</feature>
<evidence type="ECO:0000313" key="4">
    <source>
        <dbReference type="Proteomes" id="UP000054408"/>
    </source>
</evidence>
<sequence>MPTAPTSPTPAPPSPRSATPPSAAAEPSLENSFGLKAKVASLVATGMTFALIQLSTSASSLVKWLLSLLWNDVLLPPLTRLADTYIVAWFTSLSEAQIFTALGVITVLGSIGLAITYYLAEVVAAMLASLVALPLCAVALAWRLPLPYGWAQSLAGLHPLAATSSMLLLPSVLIAVPRLDRPVQLAVALWAALAVLPWPFMLQAVLPAEIVGAVMSHLSYPFPCVAAGGGRALCRFVSDPASPLHLNVIANAPLPLGDLLARMDAPQLAASRNVTLAVVHLGPLALAHWSRLVPLLIASAVLLLLSQRVQRHASTAVMSAMCLMIVVCGALMLSSLTGVTTGPPVALAQQLECSQAVAVLRETHRVPEAFWAIPNAGNYTGNALATSRESRWYGRSLAHGRGTVTLALPHVAPHLIVALRGEWETGRLVYGRVELNWTMSCNETETLRTQAIAAVLDEALDALGSLWTPERGRVFSFGADGPAASSRPPAFFTQALPASLPSLACEASSEWTSGRLNIMLTAAVANGRVSVSSGRGASPLSITLRSDGPGWRLGGLISAPMGDVVAWHLALPSGGGELEYEGGFGVDGPAGEGFVALHAFDEGGGHIPGFAFVLDPPRIASEFARTSARPNRYADRIPLADSPTSATGDGRAVLEVHHLQFVGLFAEALPLLRYDAYGAAGLEGWRAVVHRGWLRLGSPLWLAPLMESLPAGEFAGFSANTIVSAGGNVTCALAKDSALGCGGGVVVAADDGYVFRGRIKGSQTHGAGVLSHPRSEDAAYGYWNAGLRNGQFVLYDPVRGRWESVRYRSGVVLSSKSVKRSGSTASHEEQIVEAFVARVLADAGSA</sequence>
<reference evidence="3 4" key="1">
    <citation type="submission" date="2010-05" db="EMBL/GenBank/DDBJ databases">
        <title>The Genome Sequence of Thecamonas trahens ATCC 50062.</title>
        <authorList>
            <consortium name="The Broad Institute Genome Sequencing Platform"/>
            <person name="Russ C."/>
            <person name="Cuomo C."/>
            <person name="Shea T."/>
            <person name="Young S.K."/>
            <person name="Zeng Q."/>
            <person name="Koehrsen M."/>
            <person name="Haas B."/>
            <person name="Borodovsky M."/>
            <person name="Guigo R."/>
            <person name="Alvarado L."/>
            <person name="Berlin A."/>
            <person name="Bochicchio J."/>
            <person name="Borenstein D."/>
            <person name="Chapman S."/>
            <person name="Chen Z."/>
            <person name="Freedman E."/>
            <person name="Gellesch M."/>
            <person name="Goldberg J."/>
            <person name="Griggs A."/>
            <person name="Gujja S."/>
            <person name="Heilman E."/>
            <person name="Heiman D."/>
            <person name="Hepburn T."/>
            <person name="Howarth C."/>
            <person name="Jen D."/>
            <person name="Larson L."/>
            <person name="Mehta T."/>
            <person name="Park D."/>
            <person name="Pearson M."/>
            <person name="Roberts A."/>
            <person name="Saif S."/>
            <person name="Shenoy N."/>
            <person name="Sisk P."/>
            <person name="Stolte C."/>
            <person name="Sykes S."/>
            <person name="Thomson T."/>
            <person name="Walk T."/>
            <person name="White J."/>
            <person name="Yandava C."/>
            <person name="Burger G."/>
            <person name="Gray M.W."/>
            <person name="Holland P.W.H."/>
            <person name="King N."/>
            <person name="Lang F.B.F."/>
            <person name="Roger A.J."/>
            <person name="Ruiz-Trillo I."/>
            <person name="Lander E."/>
            <person name="Nusbaum C."/>
        </authorList>
    </citation>
    <scope>NUCLEOTIDE SEQUENCE [LARGE SCALE GENOMIC DNA]</scope>
    <source>
        <strain evidence="3 4">ATCC 50062</strain>
    </source>
</reference>
<evidence type="ECO:0000313" key="3">
    <source>
        <dbReference type="EMBL" id="KNC48992.1"/>
    </source>
</evidence>
<keyword evidence="2" id="KW-1133">Transmembrane helix</keyword>
<feature type="transmembrane region" description="Helical" evidence="2">
    <location>
        <begin position="86"/>
        <end position="115"/>
    </location>
</feature>
<dbReference type="EMBL" id="GL349452">
    <property type="protein sequence ID" value="KNC48992.1"/>
    <property type="molecule type" value="Genomic_DNA"/>
</dbReference>
<accession>A0A0L0D9D9</accession>
<keyword evidence="2" id="KW-0812">Transmembrane</keyword>
<dbReference type="Proteomes" id="UP000054408">
    <property type="component" value="Unassembled WGS sequence"/>
</dbReference>
<feature type="transmembrane region" description="Helical" evidence="2">
    <location>
        <begin position="317"/>
        <end position="336"/>
    </location>
</feature>
<dbReference type="AlphaFoldDB" id="A0A0L0D9D9"/>
<feature type="compositionally biased region" description="Pro residues" evidence="1">
    <location>
        <begin position="1"/>
        <end position="15"/>
    </location>
</feature>
<evidence type="ECO:0000256" key="2">
    <source>
        <dbReference type="SAM" id="Phobius"/>
    </source>
</evidence>
<protein>
    <submittedName>
        <fullName evidence="3">Uncharacterized protein</fullName>
    </submittedName>
</protein>
<feature type="transmembrane region" description="Helical" evidence="2">
    <location>
        <begin position="286"/>
        <end position="305"/>
    </location>
</feature>
<keyword evidence="2" id="KW-0472">Membrane</keyword>
<feature type="region of interest" description="Disordered" evidence="1">
    <location>
        <begin position="1"/>
        <end position="27"/>
    </location>
</feature>
<keyword evidence="4" id="KW-1185">Reference proteome</keyword>
<feature type="transmembrane region" description="Helical" evidence="2">
    <location>
        <begin position="156"/>
        <end position="176"/>
    </location>
</feature>